<evidence type="ECO:0000259" key="1">
    <source>
        <dbReference type="PROSITE" id="PS50878"/>
    </source>
</evidence>
<proteinExistence type="predicted"/>
<comment type="caution">
    <text evidence="2">The sequence shown here is derived from an EMBL/GenBank/DDBJ whole genome shotgun (WGS) entry which is preliminary data.</text>
</comment>
<name>A0A9P5CRH1_CRYP1</name>
<dbReference type="OrthoDB" id="5152453at2759"/>
<organism evidence="2 3">
    <name type="scientific">Cryphonectria parasitica (strain ATCC 38755 / EP155)</name>
    <dbReference type="NCBI Taxonomy" id="660469"/>
    <lineage>
        <taxon>Eukaryota</taxon>
        <taxon>Fungi</taxon>
        <taxon>Dikarya</taxon>
        <taxon>Ascomycota</taxon>
        <taxon>Pezizomycotina</taxon>
        <taxon>Sordariomycetes</taxon>
        <taxon>Sordariomycetidae</taxon>
        <taxon>Diaporthales</taxon>
        <taxon>Cryphonectriaceae</taxon>
        <taxon>Cryphonectria-Endothia species complex</taxon>
        <taxon>Cryphonectria</taxon>
    </lineage>
</organism>
<keyword evidence="3" id="KW-1185">Reference proteome</keyword>
<dbReference type="AlphaFoldDB" id="A0A9P5CRH1"/>
<dbReference type="GeneID" id="63832591"/>
<dbReference type="PANTHER" id="PTHR33481">
    <property type="entry name" value="REVERSE TRANSCRIPTASE"/>
    <property type="match status" value="1"/>
</dbReference>
<evidence type="ECO:0000313" key="2">
    <source>
        <dbReference type="EMBL" id="KAF3768243.1"/>
    </source>
</evidence>
<gene>
    <name evidence="2" type="ORF">M406DRAFT_20547</name>
</gene>
<reference evidence="2" key="1">
    <citation type="journal article" date="2020" name="Phytopathology">
        <title>Genome sequence of the chestnut blight fungus Cryphonectria parasitica EP155: A fundamental resource for an archetypical invasive plant pathogen.</title>
        <authorList>
            <person name="Crouch J.A."/>
            <person name="Dawe A."/>
            <person name="Aerts A."/>
            <person name="Barry K."/>
            <person name="Churchill A.C.L."/>
            <person name="Grimwood J."/>
            <person name="Hillman B."/>
            <person name="Milgroom M.G."/>
            <person name="Pangilinan J."/>
            <person name="Smith M."/>
            <person name="Salamov A."/>
            <person name="Schmutz J."/>
            <person name="Yadav J."/>
            <person name="Grigoriev I.V."/>
            <person name="Nuss D."/>
        </authorList>
    </citation>
    <scope>NUCLEOTIDE SEQUENCE</scope>
    <source>
        <strain evidence="2">EP155</strain>
    </source>
</reference>
<protein>
    <recommendedName>
        <fullName evidence="1">Reverse transcriptase domain-containing protein</fullName>
    </recommendedName>
</protein>
<dbReference type="PROSITE" id="PS50878">
    <property type="entry name" value="RT_POL"/>
    <property type="match status" value="1"/>
</dbReference>
<feature type="domain" description="Reverse transcriptase" evidence="1">
    <location>
        <begin position="1"/>
        <end position="55"/>
    </location>
</feature>
<evidence type="ECO:0000313" key="3">
    <source>
        <dbReference type="Proteomes" id="UP000803844"/>
    </source>
</evidence>
<dbReference type="EMBL" id="MU032345">
    <property type="protein sequence ID" value="KAF3768243.1"/>
    <property type="molecule type" value="Genomic_DNA"/>
</dbReference>
<feature type="non-terminal residue" evidence="2">
    <location>
        <position position="55"/>
    </location>
</feature>
<dbReference type="RefSeq" id="XP_040779204.1">
    <property type="nucleotide sequence ID" value="XM_040915462.1"/>
</dbReference>
<dbReference type="Proteomes" id="UP000803844">
    <property type="component" value="Unassembled WGS sequence"/>
</dbReference>
<sequence>CLRLGYYPRAFKTAEVAMIPKVGKSDYSTFRSYRPIALLSCIGKGMERMVAKRLS</sequence>
<accession>A0A9P5CRH1</accession>
<feature type="non-terminal residue" evidence="2">
    <location>
        <position position="1"/>
    </location>
</feature>
<dbReference type="InterPro" id="IPR000477">
    <property type="entry name" value="RT_dom"/>
</dbReference>
<dbReference type="PANTHER" id="PTHR33481:SF1">
    <property type="entry name" value="ENDONUCLEASE_EXONUCLEASE_PHOSPHATASE DOMAIN-CONTAINING PROTEIN-RELATED"/>
    <property type="match status" value="1"/>
</dbReference>